<reference evidence="5" key="1">
    <citation type="submission" date="2018-05" db="EMBL/GenBank/DDBJ databases">
        <authorList>
            <person name="Lanie J.A."/>
            <person name="Ng W.-L."/>
            <person name="Kazmierczak K.M."/>
            <person name="Andrzejewski T.M."/>
            <person name="Davidsen T.M."/>
            <person name="Wayne K.J."/>
            <person name="Tettelin H."/>
            <person name="Glass J.I."/>
            <person name="Rusch D."/>
            <person name="Podicherti R."/>
            <person name="Tsui H.-C.T."/>
            <person name="Winkler M.E."/>
        </authorList>
    </citation>
    <scope>NUCLEOTIDE SEQUENCE</scope>
</reference>
<dbReference type="PANTHER" id="PTHR46847:SF1">
    <property type="entry name" value="D-ALLOSE-BINDING PERIPLASMIC PROTEIN-RELATED"/>
    <property type="match status" value="1"/>
</dbReference>
<gene>
    <name evidence="5" type="ORF">METZ01_LOCUS90928</name>
</gene>
<dbReference type="SUPFAM" id="SSF53822">
    <property type="entry name" value="Periplasmic binding protein-like I"/>
    <property type="match status" value="1"/>
</dbReference>
<accession>A0A381VD57</accession>
<dbReference type="GO" id="GO:0030246">
    <property type="term" value="F:carbohydrate binding"/>
    <property type="evidence" value="ECO:0007669"/>
    <property type="project" value="UniProtKB-ARBA"/>
</dbReference>
<name>A0A381VD57_9ZZZZ</name>
<feature type="domain" description="Periplasmic binding protein" evidence="4">
    <location>
        <begin position="36"/>
        <end position="282"/>
    </location>
</feature>
<dbReference type="EMBL" id="UINC01008460">
    <property type="protein sequence ID" value="SVA38074.1"/>
    <property type="molecule type" value="Genomic_DNA"/>
</dbReference>
<dbReference type="Gene3D" id="3.40.50.2300">
    <property type="match status" value="2"/>
</dbReference>
<dbReference type="Pfam" id="PF13407">
    <property type="entry name" value="Peripla_BP_4"/>
    <property type="match status" value="1"/>
</dbReference>
<comment type="similarity">
    <text evidence="2">Belongs to the bacterial solute-binding protein 2 family.</text>
</comment>
<dbReference type="GO" id="GO:0030313">
    <property type="term" value="C:cell envelope"/>
    <property type="evidence" value="ECO:0007669"/>
    <property type="project" value="UniProtKB-SubCell"/>
</dbReference>
<dbReference type="AlphaFoldDB" id="A0A381VD57"/>
<evidence type="ECO:0000256" key="1">
    <source>
        <dbReference type="ARBA" id="ARBA00004196"/>
    </source>
</evidence>
<proteinExistence type="inferred from homology"/>
<dbReference type="InterPro" id="IPR028082">
    <property type="entry name" value="Peripla_BP_I"/>
</dbReference>
<dbReference type="PANTHER" id="PTHR46847">
    <property type="entry name" value="D-ALLOSE-BINDING PERIPLASMIC PROTEIN-RELATED"/>
    <property type="match status" value="1"/>
</dbReference>
<organism evidence="5">
    <name type="scientific">marine metagenome</name>
    <dbReference type="NCBI Taxonomy" id="408172"/>
    <lineage>
        <taxon>unclassified sequences</taxon>
        <taxon>metagenomes</taxon>
        <taxon>ecological metagenomes</taxon>
    </lineage>
</organism>
<evidence type="ECO:0000313" key="5">
    <source>
        <dbReference type="EMBL" id="SVA38074.1"/>
    </source>
</evidence>
<evidence type="ECO:0000256" key="3">
    <source>
        <dbReference type="ARBA" id="ARBA00022729"/>
    </source>
</evidence>
<comment type="subcellular location">
    <subcellularLocation>
        <location evidence="1">Cell envelope</location>
    </subcellularLocation>
</comment>
<sequence>MKVLLKQVFSKFALVMLATLYFSSIASAKDLVIMTSLPSMEFPFFVHMQKQLDQEAQSIGGIKILSADGQNRVPKQTADVESAIIQGVDGIIISPIDVNAMAPALQQAIDAGIPVVTVDRYVGGVPGIYAHVGADNVKGGEAQARLIMERFPNGATIVNLQGQPGASPAIDRNKGLHNILDGKSKYKIVAEQTANWSRDQGMSVTENILVGLSSPPDVINGANDDMALGAMEAVKARGLNVKILGFDALPEAIAAVRDGSLMATVEQFPGGQSKTALNLLVNDLRSSMKPYNRVIFLNPITITSENYRKNAERIGEVK</sequence>
<keyword evidence="3" id="KW-0732">Signal</keyword>
<dbReference type="InterPro" id="IPR025997">
    <property type="entry name" value="SBP_2_dom"/>
</dbReference>
<evidence type="ECO:0000256" key="2">
    <source>
        <dbReference type="ARBA" id="ARBA00007639"/>
    </source>
</evidence>
<protein>
    <recommendedName>
        <fullName evidence="4">Periplasmic binding protein domain-containing protein</fullName>
    </recommendedName>
</protein>
<evidence type="ECO:0000259" key="4">
    <source>
        <dbReference type="Pfam" id="PF13407"/>
    </source>
</evidence>